<dbReference type="eggNOG" id="KOG3229">
    <property type="taxonomic scope" value="Eukaryota"/>
</dbReference>
<dbReference type="GO" id="GO:0007034">
    <property type="term" value="P:vacuolar transport"/>
    <property type="evidence" value="ECO:0007669"/>
    <property type="project" value="InterPro"/>
</dbReference>
<dbReference type="PANTHER" id="PTHR10476">
    <property type="entry name" value="CHARGED MULTIVESICULAR BODY PROTEIN"/>
    <property type="match status" value="1"/>
</dbReference>
<evidence type="ECO:0000313" key="2">
    <source>
        <dbReference type="Proteomes" id="UP000030651"/>
    </source>
</evidence>
<gene>
    <name evidence="1" type="ORF">PFICI_08945</name>
</gene>
<dbReference type="GeneID" id="19273958"/>
<dbReference type="AlphaFoldDB" id="W3X116"/>
<accession>W3X116</accession>
<organism evidence="1 2">
    <name type="scientific">Pestalotiopsis fici (strain W106-1 / CGMCC3.15140)</name>
    <dbReference type="NCBI Taxonomy" id="1229662"/>
    <lineage>
        <taxon>Eukaryota</taxon>
        <taxon>Fungi</taxon>
        <taxon>Dikarya</taxon>
        <taxon>Ascomycota</taxon>
        <taxon>Pezizomycotina</taxon>
        <taxon>Sordariomycetes</taxon>
        <taxon>Xylariomycetidae</taxon>
        <taxon>Amphisphaeriales</taxon>
        <taxon>Sporocadaceae</taxon>
        <taxon>Pestalotiopsis</taxon>
    </lineage>
</organism>
<dbReference type="RefSeq" id="XP_007835717.1">
    <property type="nucleotide sequence ID" value="XM_007837526.1"/>
</dbReference>
<dbReference type="InParanoid" id="W3X116"/>
<dbReference type="HOGENOM" id="CLU_069208_0_2_1"/>
<dbReference type="FunCoup" id="W3X116">
    <property type="interactions" value="609"/>
</dbReference>
<proteinExistence type="predicted"/>
<reference evidence="2" key="1">
    <citation type="journal article" date="2015" name="BMC Genomics">
        <title>Genomic and transcriptomic analysis of the endophytic fungus Pestalotiopsis fici reveals its lifestyle and high potential for synthesis of natural products.</title>
        <authorList>
            <person name="Wang X."/>
            <person name="Zhang X."/>
            <person name="Liu L."/>
            <person name="Xiang M."/>
            <person name="Wang W."/>
            <person name="Sun X."/>
            <person name="Che Y."/>
            <person name="Guo L."/>
            <person name="Liu G."/>
            <person name="Guo L."/>
            <person name="Wang C."/>
            <person name="Yin W.B."/>
            <person name="Stadler M."/>
            <person name="Zhang X."/>
            <person name="Liu X."/>
        </authorList>
    </citation>
    <scope>NUCLEOTIDE SEQUENCE [LARGE SCALE GENOMIC DNA]</scope>
    <source>
        <strain evidence="2">W106-1 / CGMCC3.15140</strain>
    </source>
</reference>
<dbReference type="InterPro" id="IPR005024">
    <property type="entry name" value="Snf7_fam"/>
</dbReference>
<dbReference type="EMBL" id="KI912114">
    <property type="protein sequence ID" value="ETS79092.1"/>
    <property type="molecule type" value="Genomic_DNA"/>
</dbReference>
<dbReference type="STRING" id="1229662.W3X116"/>
<evidence type="ECO:0000313" key="1">
    <source>
        <dbReference type="EMBL" id="ETS79092.1"/>
    </source>
</evidence>
<dbReference type="Pfam" id="PF03357">
    <property type="entry name" value="Snf7"/>
    <property type="match status" value="1"/>
</dbReference>
<protein>
    <submittedName>
        <fullName evidence="1">Uncharacterized protein</fullName>
    </submittedName>
</protein>
<dbReference type="KEGG" id="pfy:PFICI_08945"/>
<sequence>MKKAISNMIWGPDPAEQRKKIKANLRRNETQLSIETRKLKAAEIKAKNLIIAADKRAQRNPSQAESASREARMFAGELARVRKQSQRLAATKAQLDSVGMQVELAFNMQKVQGTLNSSVGIMQDVNTLIRLPELHAVAQALGKELMTAGLIEEMTDEVLPHDDIEIFDEEADGVLNEILKSRTEKTGTLPNESIPSVPVGQEPVEVELDDSASERENAMYRERLEALRS</sequence>
<dbReference type="Gene3D" id="6.10.140.1230">
    <property type="match status" value="1"/>
</dbReference>
<dbReference type="OMA" id="EMMKIGI"/>
<name>W3X116_PESFW</name>
<dbReference type="OrthoDB" id="2329734at2759"/>
<keyword evidence="2" id="KW-1185">Reference proteome</keyword>
<dbReference type="Proteomes" id="UP000030651">
    <property type="component" value="Unassembled WGS sequence"/>
</dbReference>